<evidence type="ECO:0008006" key="6">
    <source>
        <dbReference type="Google" id="ProtNLM"/>
    </source>
</evidence>
<feature type="signal peptide" evidence="3">
    <location>
        <begin position="1"/>
        <end position="25"/>
    </location>
</feature>
<dbReference type="Gene3D" id="2.60.40.1120">
    <property type="entry name" value="Carboxypeptidase-like, regulatory domain"/>
    <property type="match status" value="1"/>
</dbReference>
<evidence type="ECO:0000313" key="5">
    <source>
        <dbReference type="Proteomes" id="UP000178597"/>
    </source>
</evidence>
<gene>
    <name evidence="4" type="ORF">A3C28_00335</name>
</gene>
<evidence type="ECO:0000313" key="4">
    <source>
        <dbReference type="EMBL" id="OGK26698.1"/>
    </source>
</evidence>
<name>A0A1F7H6G6_9BACT</name>
<feature type="transmembrane region" description="Helical" evidence="2">
    <location>
        <begin position="584"/>
        <end position="605"/>
    </location>
</feature>
<accession>A0A1F7H6G6</accession>
<feature type="region of interest" description="Disordered" evidence="1">
    <location>
        <begin position="610"/>
        <end position="629"/>
    </location>
</feature>
<feature type="region of interest" description="Disordered" evidence="1">
    <location>
        <begin position="184"/>
        <end position="205"/>
    </location>
</feature>
<dbReference type="InterPro" id="IPR008969">
    <property type="entry name" value="CarboxyPept-like_regulatory"/>
</dbReference>
<keyword evidence="2" id="KW-0472">Membrane</keyword>
<sequence>MLKKMLPVFIILLFISSTFIGTVQAQTGPAKDKQVWRCLKAEQVGGKTKRPPVDADVNVSGPKNPGSKFPSDPNTYDGVYIVLVVPPKSQKDKPPDKTKTIQSTGNAEFDKKLFNTDFTGKLAALGLTFELPKGATSNQKVQATDGSVSFQVHLKNAQGHTNYGFYGVTINEAVTTAPTEVSQQSGSTLQYGTIDFGENNTGDPEDCESIRWDPYGRVFDSRSLEPIPEVKVKLLDESKKLFSGFDFPLPNPQTTEADGMFNFPVPPGTYYLAIATKPSTHEFTANPNLHKNYKKAYSDIYKPDEPIDEAEGKPEHRDIPLDPGTNLPLHFPIEMITYDVVKLGQSTKYEGIVSHPLSKVSLIGKKSKKVYATVDANAQGEWEIILSDSQTPQDEKLVITPKKVDITKLSLENSILQKLASLLQFEANTLVSSVYAQETSPAEAEGQEISVDPILPYIEGYAYDVNGKIIPNAQIKVRVDWSGQVYFETKADGTGFFGIEPKYLPIFAYNLEFISPTNSQSTTMTTSGFVEKNQQYLQENKINLMAVTKDGKSLYPTVPPPTGSENISPTGVPSTSAAQSGNTVLIVVILVLLVATVGIVIVYMMKKKDMSSPQTPQIPPSGSVPPPQV</sequence>
<feature type="region of interest" description="Disordered" evidence="1">
    <location>
        <begin position="46"/>
        <end position="70"/>
    </location>
</feature>
<evidence type="ECO:0000256" key="2">
    <source>
        <dbReference type="SAM" id="Phobius"/>
    </source>
</evidence>
<dbReference type="EMBL" id="MFZP01000039">
    <property type="protein sequence ID" value="OGK26698.1"/>
    <property type="molecule type" value="Genomic_DNA"/>
</dbReference>
<dbReference type="Proteomes" id="UP000178597">
    <property type="component" value="Unassembled WGS sequence"/>
</dbReference>
<reference evidence="4 5" key="1">
    <citation type="journal article" date="2016" name="Nat. Commun.">
        <title>Thousands of microbial genomes shed light on interconnected biogeochemical processes in an aquifer system.</title>
        <authorList>
            <person name="Anantharaman K."/>
            <person name="Brown C.T."/>
            <person name="Hug L.A."/>
            <person name="Sharon I."/>
            <person name="Castelle C.J."/>
            <person name="Probst A.J."/>
            <person name="Thomas B.C."/>
            <person name="Singh A."/>
            <person name="Wilkins M.J."/>
            <person name="Karaoz U."/>
            <person name="Brodie E.L."/>
            <person name="Williams K.H."/>
            <person name="Hubbard S.S."/>
            <person name="Banfield J.F."/>
        </authorList>
    </citation>
    <scope>NUCLEOTIDE SEQUENCE [LARGE SCALE GENOMIC DNA]</scope>
</reference>
<keyword evidence="2" id="KW-0812">Transmembrane</keyword>
<protein>
    <recommendedName>
        <fullName evidence="6">Prealbumin-like fold domain-containing protein</fullName>
    </recommendedName>
</protein>
<dbReference type="AlphaFoldDB" id="A0A1F7H6G6"/>
<dbReference type="SUPFAM" id="SSF49464">
    <property type="entry name" value="Carboxypeptidase regulatory domain-like"/>
    <property type="match status" value="1"/>
</dbReference>
<keyword evidence="2" id="KW-1133">Transmembrane helix</keyword>
<evidence type="ECO:0000256" key="3">
    <source>
        <dbReference type="SAM" id="SignalP"/>
    </source>
</evidence>
<comment type="caution">
    <text evidence="4">The sequence shown here is derived from an EMBL/GenBank/DDBJ whole genome shotgun (WGS) entry which is preliminary data.</text>
</comment>
<evidence type="ECO:0000256" key="1">
    <source>
        <dbReference type="SAM" id="MobiDB-lite"/>
    </source>
</evidence>
<proteinExistence type="predicted"/>
<feature type="compositionally biased region" description="Pro residues" evidence="1">
    <location>
        <begin position="616"/>
        <end position="629"/>
    </location>
</feature>
<keyword evidence="3" id="KW-0732">Signal</keyword>
<organism evidence="4 5">
    <name type="scientific">Candidatus Roizmanbacteria bacterium RIFCSPHIGHO2_02_FULL_39_9</name>
    <dbReference type="NCBI Taxonomy" id="1802040"/>
    <lineage>
        <taxon>Bacteria</taxon>
        <taxon>Candidatus Roizmaniibacteriota</taxon>
    </lineage>
</organism>
<feature type="chain" id="PRO_5009529248" description="Prealbumin-like fold domain-containing protein" evidence="3">
    <location>
        <begin position="26"/>
        <end position="629"/>
    </location>
</feature>